<sequence>MSFLSGTPRHLLAGALIAMGLAPVAQAAGSTPDYSAYTTTVLIPFIPSITQMVTNPDGTKQLEKFVNAPSFHVRIGTKADAKVHTMDMDTGSTGVMLPIGEIVGYTRDQVVKMEKGWEFLSSDNLLSVGYWVPQDLVFVDKDKNPVAMAHLRVLAVEKQIKCSSYDEQKALPDCEGEPRPPYPHYMGVGFGRRYDGQPQGFPDRNALLSIVSIKGKPVQPGTMRAGYIITADGMQLGLTQDNTAGFTFSQLNPYQGSTLPRDWAQVTACVSVKGQECDAGNALIDTGIAQMYLNLPQAKAETLGKGDAVNIRIPATGMPIATYAFTVNPQDPLQPSAVYVHQRPAFANTGRHFLRSYQVAFDADGGYFGVRPNQPPSRPRP</sequence>
<name>A0A248JWX8_9PROT</name>
<dbReference type="AlphaFoldDB" id="A0A248JWX8"/>
<keyword evidence="3" id="KW-1185">Reference proteome</keyword>
<dbReference type="Proteomes" id="UP000197153">
    <property type="component" value="Chromosome 2"/>
</dbReference>
<evidence type="ECO:0000313" key="3">
    <source>
        <dbReference type="Proteomes" id="UP000197153"/>
    </source>
</evidence>
<dbReference type="EMBL" id="CP022111">
    <property type="protein sequence ID" value="ASG23040.1"/>
    <property type="molecule type" value="Genomic_DNA"/>
</dbReference>
<dbReference type="RefSeq" id="WP_088873578.1">
    <property type="nucleotide sequence ID" value="NZ_CP022111.1"/>
</dbReference>
<reference evidence="2 3" key="1">
    <citation type="submission" date="2017-06" db="EMBL/GenBank/DDBJ databases">
        <title>Complete genome sequence of Nitrospirillum amazonense strain CBAmC, an endophytic nitrogen-fixing and plant growth-promoting bacterium, isolated from sugarcane.</title>
        <authorList>
            <person name="Schwab S."/>
            <person name="dos Santos Teixeira K.R."/>
            <person name="Simoes Araujo J.L."/>
            <person name="Soares Vidal M."/>
            <person name="Borges de Freitas H.R."/>
            <person name="Rivello Crivelaro A.L."/>
            <person name="Bueno de Camargo Nunes A."/>
            <person name="dos Santos C.M."/>
            <person name="Palmeira da Silva Rosa D."/>
            <person name="da Silva Padilha D."/>
            <person name="da Silva E."/>
            <person name="Araujo Terra L."/>
            <person name="Soares Mendes V."/>
            <person name="Farinelli L."/>
            <person name="Magalhaes Cruz L."/>
            <person name="Baldani J.I."/>
        </authorList>
    </citation>
    <scope>NUCLEOTIDE SEQUENCE [LARGE SCALE GENOMIC DNA]</scope>
    <source>
        <strain evidence="2 3">CBAmC</strain>
    </source>
</reference>
<gene>
    <name evidence="2" type="ORF">Y958_19440</name>
</gene>
<feature type="signal peptide" evidence="1">
    <location>
        <begin position="1"/>
        <end position="27"/>
    </location>
</feature>
<dbReference type="KEGG" id="nao:Y958_19440"/>
<feature type="chain" id="PRO_5011970128" evidence="1">
    <location>
        <begin position="28"/>
        <end position="381"/>
    </location>
</feature>
<protein>
    <submittedName>
        <fullName evidence="2">Uncharacterized protein</fullName>
    </submittedName>
</protein>
<evidence type="ECO:0000313" key="2">
    <source>
        <dbReference type="EMBL" id="ASG23040.1"/>
    </source>
</evidence>
<accession>A0A248JWX8</accession>
<evidence type="ECO:0000256" key="1">
    <source>
        <dbReference type="SAM" id="SignalP"/>
    </source>
</evidence>
<organism evidence="2 3">
    <name type="scientific">Nitrospirillum viridazoti CBAmc</name>
    <dbReference type="NCBI Taxonomy" id="1441467"/>
    <lineage>
        <taxon>Bacteria</taxon>
        <taxon>Pseudomonadati</taxon>
        <taxon>Pseudomonadota</taxon>
        <taxon>Alphaproteobacteria</taxon>
        <taxon>Rhodospirillales</taxon>
        <taxon>Azospirillaceae</taxon>
        <taxon>Nitrospirillum</taxon>
        <taxon>Nitrospirillum viridazoti</taxon>
    </lineage>
</organism>
<proteinExistence type="predicted"/>
<keyword evidence="1" id="KW-0732">Signal</keyword>